<reference evidence="3 4" key="1">
    <citation type="submission" date="2016-11" db="EMBL/GenBank/DDBJ databases">
        <title>The macronuclear genome of Stentor coeruleus: a giant cell with tiny introns.</title>
        <authorList>
            <person name="Slabodnick M."/>
            <person name="Ruby J.G."/>
            <person name="Reiff S.B."/>
            <person name="Swart E.C."/>
            <person name="Gosai S."/>
            <person name="Prabakaran S."/>
            <person name="Witkowska E."/>
            <person name="Larue G.E."/>
            <person name="Fisher S."/>
            <person name="Freeman R.M."/>
            <person name="Gunawardena J."/>
            <person name="Chu W."/>
            <person name="Stover N.A."/>
            <person name="Gregory B.D."/>
            <person name="Nowacki M."/>
            <person name="Derisi J."/>
            <person name="Roy S.W."/>
            <person name="Marshall W.F."/>
            <person name="Sood P."/>
        </authorList>
    </citation>
    <scope>NUCLEOTIDE SEQUENCE [LARGE SCALE GENOMIC DNA]</scope>
    <source>
        <strain evidence="3">WM001</strain>
    </source>
</reference>
<feature type="coiled-coil region" evidence="1">
    <location>
        <begin position="222"/>
        <end position="249"/>
    </location>
</feature>
<evidence type="ECO:0000256" key="1">
    <source>
        <dbReference type="SAM" id="Coils"/>
    </source>
</evidence>
<accession>A0A1R2C0H3</accession>
<comment type="caution">
    <text evidence="3">The sequence shown here is derived from an EMBL/GenBank/DDBJ whole genome shotgun (WGS) entry which is preliminary data.</text>
</comment>
<evidence type="ECO:0000313" key="4">
    <source>
        <dbReference type="Proteomes" id="UP000187209"/>
    </source>
</evidence>
<keyword evidence="1" id="KW-0175">Coiled coil</keyword>
<feature type="coiled-coil region" evidence="1">
    <location>
        <begin position="76"/>
        <end position="124"/>
    </location>
</feature>
<feature type="compositionally biased region" description="Low complexity" evidence="2">
    <location>
        <begin position="43"/>
        <end position="56"/>
    </location>
</feature>
<protein>
    <submittedName>
        <fullName evidence="3">Uncharacterized protein</fullName>
    </submittedName>
</protein>
<gene>
    <name evidence="3" type="ORF">SteCoe_16788</name>
</gene>
<dbReference type="AlphaFoldDB" id="A0A1R2C0H3"/>
<feature type="coiled-coil region" evidence="1">
    <location>
        <begin position="149"/>
        <end position="197"/>
    </location>
</feature>
<proteinExistence type="predicted"/>
<evidence type="ECO:0000313" key="3">
    <source>
        <dbReference type="EMBL" id="OMJ82501.1"/>
    </source>
</evidence>
<evidence type="ECO:0000256" key="2">
    <source>
        <dbReference type="SAM" id="MobiDB-lite"/>
    </source>
</evidence>
<sequence length="280" mass="32881">MEIPEQKRPLPRPHSPPRILETHSENEVLDEYRSSGSPLQLRNLSENSNKSNNQNSFKLSTHKCNTQSSYNSMHRSSSLEHRLQGATSAVKHLEKEIKQKNALINSLQEELIEKNKLLDSYSSQIYSVQTHQKSSQLQSSITSIIRKKEKELEKIIKNQQIKIDEDKKTMFRLQELNKTLVSKVKDQEKKIEELEVYGNDKIQKYHVNRNLIEENEHLAVLSRKSKQEMEGLKQEIRSWQEKHQNLLNSSMEFEIQTRELYKANQVLNENILKLLEINQI</sequence>
<keyword evidence="4" id="KW-1185">Reference proteome</keyword>
<dbReference type="EMBL" id="MPUH01000338">
    <property type="protein sequence ID" value="OMJ82501.1"/>
    <property type="molecule type" value="Genomic_DNA"/>
</dbReference>
<feature type="region of interest" description="Disordered" evidence="2">
    <location>
        <begin position="1"/>
        <end position="56"/>
    </location>
</feature>
<feature type="compositionally biased region" description="Basic and acidic residues" evidence="2">
    <location>
        <begin position="20"/>
        <end position="33"/>
    </location>
</feature>
<organism evidence="3 4">
    <name type="scientific">Stentor coeruleus</name>
    <dbReference type="NCBI Taxonomy" id="5963"/>
    <lineage>
        <taxon>Eukaryota</taxon>
        <taxon>Sar</taxon>
        <taxon>Alveolata</taxon>
        <taxon>Ciliophora</taxon>
        <taxon>Postciliodesmatophora</taxon>
        <taxon>Heterotrichea</taxon>
        <taxon>Heterotrichida</taxon>
        <taxon>Stentoridae</taxon>
        <taxon>Stentor</taxon>
    </lineage>
</organism>
<dbReference type="Proteomes" id="UP000187209">
    <property type="component" value="Unassembled WGS sequence"/>
</dbReference>
<name>A0A1R2C0H3_9CILI</name>